<dbReference type="AlphaFoldDB" id="A0A3B5LFF5"/>
<evidence type="ECO:0000313" key="3">
    <source>
        <dbReference type="Ensembl" id="ENSXCOP00000010888.1"/>
    </source>
</evidence>
<dbReference type="GeneTree" id="ENSGT01150000287477"/>
<evidence type="ECO:0000256" key="2">
    <source>
        <dbReference type="ARBA" id="ARBA00023157"/>
    </source>
</evidence>
<dbReference type="InterPro" id="IPR016186">
    <property type="entry name" value="C-type_lectin-like/link_sf"/>
</dbReference>
<keyword evidence="2" id="KW-1015">Disulfide bond</keyword>
<organism evidence="3 4">
    <name type="scientific">Xiphophorus couchianus</name>
    <name type="common">Monterrey platyfish</name>
    <dbReference type="NCBI Taxonomy" id="32473"/>
    <lineage>
        <taxon>Eukaryota</taxon>
        <taxon>Metazoa</taxon>
        <taxon>Chordata</taxon>
        <taxon>Craniata</taxon>
        <taxon>Vertebrata</taxon>
        <taxon>Euteleostomi</taxon>
        <taxon>Actinopterygii</taxon>
        <taxon>Neopterygii</taxon>
        <taxon>Teleostei</taxon>
        <taxon>Neoteleostei</taxon>
        <taxon>Acanthomorphata</taxon>
        <taxon>Ovalentaria</taxon>
        <taxon>Atherinomorphae</taxon>
        <taxon>Cyprinodontiformes</taxon>
        <taxon>Poeciliidae</taxon>
        <taxon>Poeciliinae</taxon>
        <taxon>Xiphophorus</taxon>
    </lineage>
</organism>
<name>A0A3B5LFF5_9TELE</name>
<keyword evidence="1" id="KW-0430">Lectin</keyword>
<dbReference type="InterPro" id="IPR051379">
    <property type="entry name" value="C-type_Lectin_Receptor_IMM"/>
</dbReference>
<keyword evidence="4" id="KW-1185">Reference proteome</keyword>
<accession>A0A3B5LFF5</accession>
<evidence type="ECO:0008006" key="5">
    <source>
        <dbReference type="Google" id="ProtNLM"/>
    </source>
</evidence>
<reference evidence="3" key="2">
    <citation type="submission" date="2025-09" db="UniProtKB">
        <authorList>
            <consortium name="Ensembl"/>
        </authorList>
    </citation>
    <scope>IDENTIFICATION</scope>
</reference>
<evidence type="ECO:0000256" key="1">
    <source>
        <dbReference type="ARBA" id="ARBA00022734"/>
    </source>
</evidence>
<evidence type="ECO:0000313" key="4">
    <source>
        <dbReference type="Proteomes" id="UP000261380"/>
    </source>
</evidence>
<dbReference type="GO" id="GO:0030246">
    <property type="term" value="F:carbohydrate binding"/>
    <property type="evidence" value="ECO:0007669"/>
    <property type="project" value="UniProtKB-KW"/>
</dbReference>
<dbReference type="SUPFAM" id="SSF56436">
    <property type="entry name" value="C-type lectin-like"/>
    <property type="match status" value="1"/>
</dbReference>
<dbReference type="PANTHER" id="PTHR46746:SF9">
    <property type="entry name" value="CD209 ANTIGEN-LIKE PROTEIN C-LIKE"/>
    <property type="match status" value="1"/>
</dbReference>
<dbReference type="Ensembl" id="ENSXCOT00000011013.1">
    <property type="protein sequence ID" value="ENSXCOP00000010888.1"/>
    <property type="gene ID" value="ENSXCOG00000008227.1"/>
</dbReference>
<protein>
    <recommendedName>
        <fullName evidence="5">C-type lectin domain-containing protein</fullName>
    </recommendedName>
</protein>
<dbReference type="PANTHER" id="PTHR46746">
    <property type="entry name" value="KILLER CELL LECTIN-LIKE RECEPTOR SUBFAMILY F MEMBER 2"/>
    <property type="match status" value="1"/>
</dbReference>
<proteinExistence type="predicted"/>
<dbReference type="Proteomes" id="UP000261380">
    <property type="component" value="Unplaced"/>
</dbReference>
<sequence>LHDDSIIAVVLHLSEGPAHFSLTSVRLIISLLSALSSRLMDPECKACQKNWILFQKKCYFFYSPHPWLTWSKSRDFCQDKHADLVVIDDQKEQVKPDTTSTLT</sequence>
<dbReference type="Gene3D" id="3.10.100.10">
    <property type="entry name" value="Mannose-Binding Protein A, subunit A"/>
    <property type="match status" value="1"/>
</dbReference>
<dbReference type="InterPro" id="IPR016187">
    <property type="entry name" value="CTDL_fold"/>
</dbReference>
<reference evidence="3" key="1">
    <citation type="submission" date="2025-08" db="UniProtKB">
        <authorList>
            <consortium name="Ensembl"/>
        </authorList>
    </citation>
    <scope>IDENTIFICATION</scope>
</reference>